<dbReference type="PANTHER" id="PTHR48100">
    <property type="entry name" value="BROAD-SPECIFICITY PHOSPHATASE YOR283W-RELATED"/>
    <property type="match status" value="1"/>
</dbReference>
<dbReference type="InterPro" id="IPR013078">
    <property type="entry name" value="His_Pase_superF_clade-1"/>
</dbReference>
<dbReference type="InterPro" id="IPR029033">
    <property type="entry name" value="His_PPase_superfam"/>
</dbReference>
<evidence type="ECO:0000313" key="2">
    <source>
        <dbReference type="Proteomes" id="UP000309340"/>
    </source>
</evidence>
<keyword evidence="2" id="KW-1185">Reference proteome</keyword>
<dbReference type="Gene3D" id="3.40.50.1240">
    <property type="entry name" value="Phosphoglycerate mutase-like"/>
    <property type="match status" value="1"/>
</dbReference>
<protein>
    <recommendedName>
        <fullName evidence="3">Phosphoglycerate mutase-like protein</fullName>
    </recommendedName>
</protein>
<dbReference type="SUPFAM" id="SSF53254">
    <property type="entry name" value="Phosphoglycerate mutase-like"/>
    <property type="match status" value="1"/>
</dbReference>
<accession>A0A4U0XF19</accession>
<dbReference type="Pfam" id="PF00300">
    <property type="entry name" value="His_Phos_1"/>
    <property type="match status" value="1"/>
</dbReference>
<dbReference type="GO" id="GO:0016791">
    <property type="term" value="F:phosphatase activity"/>
    <property type="evidence" value="ECO:0007669"/>
    <property type="project" value="TreeGrafter"/>
</dbReference>
<dbReference type="CDD" id="cd07067">
    <property type="entry name" value="HP_PGM_like"/>
    <property type="match status" value="1"/>
</dbReference>
<comment type="caution">
    <text evidence="1">The sequence shown here is derived from an EMBL/GenBank/DDBJ whole genome shotgun (WGS) entry which is preliminary data.</text>
</comment>
<dbReference type="EMBL" id="NAJQ01000246">
    <property type="protein sequence ID" value="TKA73923.1"/>
    <property type="molecule type" value="Genomic_DNA"/>
</dbReference>
<sequence>MAPILHIMRHGQGEHSSAVNIDGANIRDAPLTQHGKDQCAERCKNFQSHDKIDLLLASHLRRALQTCALSFAPCLDRSQKIYALPMAEEASDSPCDTGSPLEVLQNEFPNIVIFDHVKQGWYMHEGDYAVDPVSLNARAAKLRRFIRDREEREVVLVTHGFFAHYLTGDVNERGEQTTPWWRETELRTFEFLGGGGEEAGIRETEESLLRNGVVRDDGVIINRPEVGRESA</sequence>
<dbReference type="InterPro" id="IPR050275">
    <property type="entry name" value="PGM_Phosphatase"/>
</dbReference>
<organism evidence="1 2">
    <name type="scientific">Friedmanniomyces simplex</name>
    <dbReference type="NCBI Taxonomy" id="329884"/>
    <lineage>
        <taxon>Eukaryota</taxon>
        <taxon>Fungi</taxon>
        <taxon>Dikarya</taxon>
        <taxon>Ascomycota</taxon>
        <taxon>Pezizomycotina</taxon>
        <taxon>Dothideomycetes</taxon>
        <taxon>Dothideomycetidae</taxon>
        <taxon>Mycosphaerellales</taxon>
        <taxon>Teratosphaeriaceae</taxon>
        <taxon>Friedmanniomyces</taxon>
    </lineage>
</organism>
<evidence type="ECO:0008006" key="3">
    <source>
        <dbReference type="Google" id="ProtNLM"/>
    </source>
</evidence>
<proteinExistence type="predicted"/>
<dbReference type="OrthoDB" id="496981at2759"/>
<dbReference type="Proteomes" id="UP000309340">
    <property type="component" value="Unassembled WGS sequence"/>
</dbReference>
<gene>
    <name evidence="1" type="ORF">B0A55_05052</name>
</gene>
<dbReference type="GO" id="GO:0005737">
    <property type="term" value="C:cytoplasm"/>
    <property type="evidence" value="ECO:0007669"/>
    <property type="project" value="TreeGrafter"/>
</dbReference>
<evidence type="ECO:0000313" key="1">
    <source>
        <dbReference type="EMBL" id="TKA73923.1"/>
    </source>
</evidence>
<dbReference type="SMART" id="SM00855">
    <property type="entry name" value="PGAM"/>
    <property type="match status" value="1"/>
</dbReference>
<name>A0A4U0XF19_9PEZI</name>
<reference evidence="1 2" key="1">
    <citation type="submission" date="2017-03" db="EMBL/GenBank/DDBJ databases">
        <title>Genomes of endolithic fungi from Antarctica.</title>
        <authorList>
            <person name="Coleine C."/>
            <person name="Masonjones S."/>
            <person name="Stajich J.E."/>
        </authorList>
    </citation>
    <scope>NUCLEOTIDE SEQUENCE [LARGE SCALE GENOMIC DNA]</scope>
    <source>
        <strain evidence="1 2">CCFEE 5184</strain>
    </source>
</reference>
<dbReference type="PANTHER" id="PTHR48100:SF54">
    <property type="entry name" value="PHOSPHATASE SPAC5H10.03-RELATED"/>
    <property type="match status" value="1"/>
</dbReference>
<dbReference type="AlphaFoldDB" id="A0A4U0XF19"/>